<comment type="caution">
    <text evidence="3">The sequence shown here is derived from an EMBL/GenBank/DDBJ whole genome shotgun (WGS) entry which is preliminary data.</text>
</comment>
<feature type="compositionally biased region" description="Basic and acidic residues" evidence="1">
    <location>
        <begin position="1"/>
        <end position="15"/>
    </location>
</feature>
<dbReference type="GO" id="GO:0003700">
    <property type="term" value="F:DNA-binding transcription factor activity"/>
    <property type="evidence" value="ECO:0007669"/>
    <property type="project" value="InterPro"/>
</dbReference>
<dbReference type="PANTHER" id="PTHR33164:SF43">
    <property type="entry name" value="HTH-TYPE TRANSCRIPTIONAL REPRESSOR YETL"/>
    <property type="match status" value="1"/>
</dbReference>
<dbReference type="Pfam" id="PF12802">
    <property type="entry name" value="MarR_2"/>
    <property type="match status" value="1"/>
</dbReference>
<dbReference type="SUPFAM" id="SSF46785">
    <property type="entry name" value="Winged helix' DNA-binding domain"/>
    <property type="match status" value="1"/>
</dbReference>
<organism evidence="3 4">
    <name type="scientific">Luteimicrobium subarcticum</name>
    <dbReference type="NCBI Taxonomy" id="620910"/>
    <lineage>
        <taxon>Bacteria</taxon>
        <taxon>Bacillati</taxon>
        <taxon>Actinomycetota</taxon>
        <taxon>Actinomycetes</taxon>
        <taxon>Micrococcales</taxon>
        <taxon>Luteimicrobium</taxon>
    </lineage>
</organism>
<dbReference type="InterPro" id="IPR036388">
    <property type="entry name" value="WH-like_DNA-bd_sf"/>
</dbReference>
<evidence type="ECO:0000313" key="3">
    <source>
        <dbReference type="EMBL" id="PJI94179.1"/>
    </source>
</evidence>
<accession>A0A2M8WTH3</accession>
<dbReference type="InterPro" id="IPR000835">
    <property type="entry name" value="HTH_MarR-typ"/>
</dbReference>
<sequence length="201" mass="21815">MPDYDRPMDPTHPRAPDGPAPRATRGDGPRAAGYWYETADATPVLTAVRGFLRADEAMRRRLRHAMDMNETDLRALRVMAAAELAQRRLSPRDLSRELGISTASTTKLIDRLEAEGRLRREPHPTDRRALRLVLTPDAHREVRETLGAMHGRMRAAADELSPADRDAVVRFLGALATALGGPGVSPGPGPGSGPAPHAASR</sequence>
<dbReference type="PROSITE" id="PS50995">
    <property type="entry name" value="HTH_MARR_2"/>
    <property type="match status" value="1"/>
</dbReference>
<gene>
    <name evidence="3" type="ORF">CLV34_1666</name>
</gene>
<protein>
    <submittedName>
        <fullName evidence="3">DNA-binding MarR family transcriptional regulator</fullName>
    </submittedName>
</protein>
<dbReference type="GO" id="GO:0003677">
    <property type="term" value="F:DNA binding"/>
    <property type="evidence" value="ECO:0007669"/>
    <property type="project" value="UniProtKB-KW"/>
</dbReference>
<dbReference type="Proteomes" id="UP000231586">
    <property type="component" value="Unassembled WGS sequence"/>
</dbReference>
<dbReference type="InterPro" id="IPR036390">
    <property type="entry name" value="WH_DNA-bd_sf"/>
</dbReference>
<evidence type="ECO:0000313" key="4">
    <source>
        <dbReference type="Proteomes" id="UP000231586"/>
    </source>
</evidence>
<dbReference type="Gene3D" id="1.10.10.10">
    <property type="entry name" value="Winged helix-like DNA-binding domain superfamily/Winged helix DNA-binding domain"/>
    <property type="match status" value="1"/>
</dbReference>
<evidence type="ECO:0000256" key="1">
    <source>
        <dbReference type="SAM" id="MobiDB-lite"/>
    </source>
</evidence>
<dbReference type="GO" id="GO:0006950">
    <property type="term" value="P:response to stress"/>
    <property type="evidence" value="ECO:0007669"/>
    <property type="project" value="TreeGrafter"/>
</dbReference>
<dbReference type="EMBL" id="PGTZ01000007">
    <property type="protein sequence ID" value="PJI94179.1"/>
    <property type="molecule type" value="Genomic_DNA"/>
</dbReference>
<dbReference type="SMART" id="SM00347">
    <property type="entry name" value="HTH_MARR"/>
    <property type="match status" value="1"/>
</dbReference>
<keyword evidence="3" id="KW-0238">DNA-binding</keyword>
<evidence type="ECO:0000259" key="2">
    <source>
        <dbReference type="PROSITE" id="PS50995"/>
    </source>
</evidence>
<name>A0A2M8WTH3_9MICO</name>
<keyword evidence="4" id="KW-1185">Reference proteome</keyword>
<feature type="domain" description="HTH marR-type" evidence="2">
    <location>
        <begin position="41"/>
        <end position="177"/>
    </location>
</feature>
<reference evidence="3 4" key="1">
    <citation type="submission" date="2017-11" db="EMBL/GenBank/DDBJ databases">
        <title>Genomic Encyclopedia of Archaeal and Bacterial Type Strains, Phase II (KMG-II): From Individual Species to Whole Genera.</title>
        <authorList>
            <person name="Goeker M."/>
        </authorList>
    </citation>
    <scope>NUCLEOTIDE SEQUENCE [LARGE SCALE GENOMIC DNA]</scope>
    <source>
        <strain evidence="3 4">DSM 22413</strain>
    </source>
</reference>
<dbReference type="InterPro" id="IPR039422">
    <property type="entry name" value="MarR/SlyA-like"/>
</dbReference>
<dbReference type="PANTHER" id="PTHR33164">
    <property type="entry name" value="TRANSCRIPTIONAL REGULATOR, MARR FAMILY"/>
    <property type="match status" value="1"/>
</dbReference>
<dbReference type="PRINTS" id="PR00598">
    <property type="entry name" value="HTHMARR"/>
</dbReference>
<feature type="region of interest" description="Disordered" evidence="1">
    <location>
        <begin position="1"/>
        <end position="31"/>
    </location>
</feature>
<feature type="region of interest" description="Disordered" evidence="1">
    <location>
        <begin position="179"/>
        <end position="201"/>
    </location>
</feature>
<dbReference type="AlphaFoldDB" id="A0A2M8WTH3"/>
<proteinExistence type="predicted"/>